<dbReference type="EMBL" id="LJOW01000081">
    <property type="protein sequence ID" value="OBQ42872.1"/>
    <property type="molecule type" value="Genomic_DNA"/>
</dbReference>
<accession>A0A1B7X0I8</accession>
<gene>
    <name evidence="1" type="ORF">AN484_15405</name>
</gene>
<evidence type="ECO:0000313" key="2">
    <source>
        <dbReference type="Proteomes" id="UP000092093"/>
    </source>
</evidence>
<reference evidence="1 2" key="1">
    <citation type="submission" date="2015-09" db="EMBL/GenBank/DDBJ databases">
        <title>Aphanizomenon flos-aquae WA102.</title>
        <authorList>
            <person name="Driscoll C."/>
        </authorList>
    </citation>
    <scope>NUCLEOTIDE SEQUENCE [LARGE SCALE GENOMIC DNA]</scope>
    <source>
        <strain evidence="1">WA102</strain>
    </source>
</reference>
<comment type="caution">
    <text evidence="1">The sequence shown here is derived from an EMBL/GenBank/DDBJ whole genome shotgun (WGS) entry which is preliminary data.</text>
</comment>
<evidence type="ECO:0000313" key="1">
    <source>
        <dbReference type="EMBL" id="OBQ42872.1"/>
    </source>
</evidence>
<protein>
    <submittedName>
        <fullName evidence="1">Uncharacterized protein</fullName>
    </submittedName>
</protein>
<proteinExistence type="predicted"/>
<name>A0A1B7X0I8_APHFL</name>
<organism evidence="1 2">
    <name type="scientific">Aphanizomenon flos-aquae WA102</name>
    <dbReference type="NCBI Taxonomy" id="1710896"/>
    <lineage>
        <taxon>Bacteria</taxon>
        <taxon>Bacillati</taxon>
        <taxon>Cyanobacteriota</taxon>
        <taxon>Cyanophyceae</taxon>
        <taxon>Nostocales</taxon>
        <taxon>Aphanizomenonaceae</taxon>
        <taxon>Aphanizomenon</taxon>
    </lineage>
</organism>
<sequence length="161" mass="16926">MGVGASVTELEGNAFGRQRVRDRRLLGALRVGHLVLVLRLALPFAVSLYLHADEDGLAAGGADVFQVLGRGRVEPDLVGVLAGELTDEHGERLAVLAGEVLGQAEALVVDEEEAGGRGAVLPLLDLLELGLDEFQLVGAVRADGRERRAVVVIGGHGIRRS</sequence>
<dbReference type="AlphaFoldDB" id="A0A1B7X0I8"/>
<dbReference type="Proteomes" id="UP000092093">
    <property type="component" value="Unassembled WGS sequence"/>
</dbReference>